<dbReference type="RefSeq" id="WP_206656392.1">
    <property type="nucleotide sequence ID" value="NZ_CP071182.1"/>
</dbReference>
<evidence type="ECO:0000313" key="2">
    <source>
        <dbReference type="EMBL" id="QSO47028.1"/>
    </source>
</evidence>
<evidence type="ECO:0000313" key="3">
    <source>
        <dbReference type="Proteomes" id="UP000663505"/>
    </source>
</evidence>
<accession>A0A9X7Z7A9</accession>
<reference evidence="2 3" key="1">
    <citation type="submission" date="2021-02" db="EMBL/GenBank/DDBJ databases">
        <title>Alicyclobacillus curvatus sp. nov. and Alicyclobacillus mengziensis sp. nov., two acidophilic bacteria isolated from acid mine drainage.</title>
        <authorList>
            <person name="Huang Y."/>
        </authorList>
    </citation>
    <scope>NUCLEOTIDE SEQUENCE [LARGE SCALE GENOMIC DNA]</scope>
    <source>
        <strain evidence="2 3">S30H14</strain>
    </source>
</reference>
<keyword evidence="3" id="KW-1185">Reference proteome</keyword>
<dbReference type="Proteomes" id="UP000663505">
    <property type="component" value="Chromosome"/>
</dbReference>
<dbReference type="KEGG" id="afx:JZ786_21870"/>
<keyword evidence="1" id="KW-0472">Membrane</keyword>
<organism evidence="2 3">
    <name type="scientific">Alicyclobacillus mengziensis</name>
    <dbReference type="NCBI Taxonomy" id="2931921"/>
    <lineage>
        <taxon>Bacteria</taxon>
        <taxon>Bacillati</taxon>
        <taxon>Bacillota</taxon>
        <taxon>Bacilli</taxon>
        <taxon>Bacillales</taxon>
        <taxon>Alicyclobacillaceae</taxon>
        <taxon>Alicyclobacillus</taxon>
    </lineage>
</organism>
<proteinExistence type="predicted"/>
<name>A0A9X7Z7A9_9BACL</name>
<sequence length="184" mass="20106">MTMAELTALTLMDLATLASAIGTLGLAITSWYQIRQSRRDSLHPLVYAESAWLDVNQTQRAQVMRSVRINLKNYGTGPALDLQFSVRASFGDRDQQSVKPSAVHTVPVRAVIKAGQSVPYMNLAPNQETSVELALESSDIGPRSDGPVVIEVHYRSVFREHLHRAFTVGCLDGLAVITNVSGTK</sequence>
<gene>
    <name evidence="2" type="ORF">JZ786_21870</name>
</gene>
<keyword evidence="1" id="KW-1133">Transmembrane helix</keyword>
<feature type="transmembrane region" description="Helical" evidence="1">
    <location>
        <begin position="6"/>
        <end position="32"/>
    </location>
</feature>
<protein>
    <submittedName>
        <fullName evidence="2">Uncharacterized protein</fullName>
    </submittedName>
</protein>
<keyword evidence="1" id="KW-0812">Transmembrane</keyword>
<dbReference type="EMBL" id="CP071182">
    <property type="protein sequence ID" value="QSO47028.1"/>
    <property type="molecule type" value="Genomic_DNA"/>
</dbReference>
<evidence type="ECO:0000256" key="1">
    <source>
        <dbReference type="SAM" id="Phobius"/>
    </source>
</evidence>
<dbReference type="AlphaFoldDB" id="A0A9X7Z7A9"/>